<keyword evidence="2" id="KW-0472">Membrane</keyword>
<reference evidence="7 8" key="1">
    <citation type="submission" date="2025-05" db="UniProtKB">
        <authorList>
            <consortium name="RefSeq"/>
        </authorList>
    </citation>
    <scope>IDENTIFICATION</scope>
</reference>
<dbReference type="Pfam" id="PF04253">
    <property type="entry name" value="TFR_dimer"/>
    <property type="match status" value="1"/>
</dbReference>
<accession>A0ABM1EQ71</accession>
<keyword evidence="2" id="KW-1133">Transmembrane helix</keyword>
<dbReference type="Pfam" id="PF02225">
    <property type="entry name" value="PA"/>
    <property type="match status" value="1"/>
</dbReference>
<dbReference type="InterPro" id="IPR039373">
    <property type="entry name" value="Peptidase_M28B"/>
</dbReference>
<protein>
    <submittedName>
        <fullName evidence="7 8">N-acetylated-alpha-linked acidic dipeptidase 2-like isoform X1</fullName>
    </submittedName>
</protein>
<dbReference type="InterPro" id="IPR046450">
    <property type="entry name" value="PA_dom_sf"/>
</dbReference>
<gene>
    <name evidence="7 8" type="primary">LOC106814541</name>
</gene>
<dbReference type="GeneID" id="106814541"/>
<proteinExistence type="inferred from homology"/>
<keyword evidence="6" id="KW-1185">Reference proteome</keyword>
<feature type="transmembrane region" description="Helical" evidence="2">
    <location>
        <begin position="40"/>
        <end position="64"/>
    </location>
</feature>
<evidence type="ECO:0000313" key="8">
    <source>
        <dbReference type="RefSeq" id="XP_014674343.1"/>
    </source>
</evidence>
<dbReference type="Pfam" id="PF04389">
    <property type="entry name" value="Peptidase_M28"/>
    <property type="match status" value="1"/>
</dbReference>
<dbReference type="Gene3D" id="1.20.930.40">
    <property type="entry name" value="Transferrin receptor-like, dimerisation domain"/>
    <property type="match status" value="1"/>
</dbReference>
<dbReference type="Proteomes" id="UP000695022">
    <property type="component" value="Unplaced"/>
</dbReference>
<dbReference type="CDD" id="cd08022">
    <property type="entry name" value="M28_PSMA_like"/>
    <property type="match status" value="1"/>
</dbReference>
<dbReference type="CDD" id="cd02121">
    <property type="entry name" value="PA_GCPII_like"/>
    <property type="match status" value="1"/>
</dbReference>
<dbReference type="SUPFAM" id="SSF53187">
    <property type="entry name" value="Zn-dependent exopeptidases"/>
    <property type="match status" value="1"/>
</dbReference>
<dbReference type="InterPro" id="IPR036757">
    <property type="entry name" value="TFR-like_dimer_dom_sf"/>
</dbReference>
<keyword evidence="2" id="KW-0812">Transmembrane</keyword>
<dbReference type="Gene3D" id="3.50.30.30">
    <property type="match status" value="1"/>
</dbReference>
<feature type="domain" description="Transferrin receptor-like dimerisation" evidence="4">
    <location>
        <begin position="708"/>
        <end position="826"/>
    </location>
</feature>
<dbReference type="InterPro" id="IPR007365">
    <property type="entry name" value="TFR-like_dimer_dom"/>
</dbReference>
<evidence type="ECO:0000259" key="5">
    <source>
        <dbReference type="Pfam" id="PF04389"/>
    </source>
</evidence>
<dbReference type="PANTHER" id="PTHR10404:SF77">
    <property type="entry name" value="GLUTAMATE CARBOXYPEPTIDASE 2 HOMOLOG"/>
    <property type="match status" value="1"/>
</dbReference>
<evidence type="ECO:0000259" key="4">
    <source>
        <dbReference type="Pfam" id="PF04253"/>
    </source>
</evidence>
<dbReference type="RefSeq" id="XP_014674342.1">
    <property type="nucleotide sequence ID" value="XM_014818856.1"/>
</dbReference>
<dbReference type="RefSeq" id="XP_014674343.1">
    <property type="nucleotide sequence ID" value="XM_014818857.1"/>
</dbReference>
<dbReference type="Gene3D" id="3.40.630.10">
    <property type="entry name" value="Zn peptidases"/>
    <property type="match status" value="1"/>
</dbReference>
<evidence type="ECO:0000313" key="7">
    <source>
        <dbReference type="RefSeq" id="XP_014674342.1"/>
    </source>
</evidence>
<feature type="domain" description="Peptidase M28" evidence="5">
    <location>
        <begin position="430"/>
        <end position="638"/>
    </location>
</feature>
<evidence type="ECO:0000259" key="3">
    <source>
        <dbReference type="Pfam" id="PF02225"/>
    </source>
</evidence>
<sequence length="830" mass="92181">MAEERSMLYLEEVRNDDADTGDWDPSMFNTLPSQARRPRAVPLGLCLLSVIVALVVGVIIGYFAHPLVNTSTKPVNIELAVQHSTVLDSKTTSTQEQSTLCSSVSTVRSPSTSTLPDSFLRATSDGDPSISEKIITQIDPENIRTYLRYFTSTSHLAGDEQDRIQAEYVKKLWQDQGLDSVDLQSYDVLLSYPDVNSPNTVSLLDDKGTAVYTTDVQEKPLTDDQADADNIIPPFHAYSASGTPTGVLVYVNYGRVEDFNYLTRNKSMNLTNAIMLCRYGKVFRGEKIVNAQAHGAAGVIIFSDPSDYAMDGTEPENVYPNTWWLPPTGVQRGTLKLSSPPGDPLTPSYPATEHAYRVNPKDTDLPKIPSHPISYGGAYHFLKELSGESAPEDWQGGLNLTYNLGGEFIKPGWAVRMNVSTTNQRRKTYNVIGTIEGEVEPDRYVLVGNHRDAWVFGAVDPSSGTAAMLELTRVFGKLKKEGWKPRRSLVFCSWAAEEHGLIGSTEWVEDKLKSLVNRALVYLNVDIAVQGNFSIRALGTPTMYQSLFDAAKKVPNPNSTSVAEASTLYDQWVRCFPDNVTADPDDTQPEVAALGTGSDYRSFIYNGGVPSCDIRYTWDKFSTPLSSYPLYHSAYETFFLMDKLMDPTFEYHAAVTKMWGEMARNHADSILVPIDLSYYGTSLVDSVAKLQKDYKQLFIDSGVTFAASLDVLETEVKSFQKRIKQFMQEANEVDHTNTLAVRAVNDQLMLLERAFLDSYGLPGRPLDKHIIYGASSQDNYSGMAFPGLFDLLFEIDREPNPAERWDKVDKHLSVLVYTIHAATATLSSAI</sequence>
<evidence type="ECO:0000256" key="1">
    <source>
        <dbReference type="ARBA" id="ARBA00005634"/>
    </source>
</evidence>
<evidence type="ECO:0000313" key="6">
    <source>
        <dbReference type="Proteomes" id="UP000695022"/>
    </source>
</evidence>
<dbReference type="InterPro" id="IPR007484">
    <property type="entry name" value="Peptidase_M28"/>
</dbReference>
<dbReference type="PANTHER" id="PTHR10404">
    <property type="entry name" value="N-ACETYLATED-ALPHA-LINKED ACIDIC DIPEPTIDASE"/>
    <property type="match status" value="1"/>
</dbReference>
<dbReference type="SUPFAM" id="SSF47672">
    <property type="entry name" value="Transferrin receptor-like dimerisation domain"/>
    <property type="match status" value="1"/>
</dbReference>
<feature type="domain" description="PA" evidence="3">
    <location>
        <begin position="245"/>
        <end position="334"/>
    </location>
</feature>
<dbReference type="SUPFAM" id="SSF52025">
    <property type="entry name" value="PA domain"/>
    <property type="match status" value="1"/>
</dbReference>
<dbReference type="InterPro" id="IPR003137">
    <property type="entry name" value="PA_domain"/>
</dbReference>
<name>A0ABM1EQ71_PRICU</name>
<comment type="similarity">
    <text evidence="1">Belongs to the peptidase M28 family. M28B subfamily.</text>
</comment>
<evidence type="ECO:0000256" key="2">
    <source>
        <dbReference type="SAM" id="Phobius"/>
    </source>
</evidence>
<organism evidence="6 7">
    <name type="scientific">Priapulus caudatus</name>
    <name type="common">Priapulid worm</name>
    <dbReference type="NCBI Taxonomy" id="37621"/>
    <lineage>
        <taxon>Eukaryota</taxon>
        <taxon>Metazoa</taxon>
        <taxon>Ecdysozoa</taxon>
        <taxon>Scalidophora</taxon>
        <taxon>Priapulida</taxon>
        <taxon>Priapulimorpha</taxon>
        <taxon>Priapulimorphida</taxon>
        <taxon>Priapulidae</taxon>
        <taxon>Priapulus</taxon>
    </lineage>
</organism>